<evidence type="ECO:0000256" key="6">
    <source>
        <dbReference type="ARBA" id="ARBA00037589"/>
    </source>
</evidence>
<comment type="caution">
    <text evidence="11">The sequence shown here is derived from an EMBL/GenBank/DDBJ whole genome shotgun (WGS) entry which is preliminary data.</text>
</comment>
<gene>
    <name evidence="11" type="ORF">GCM10007874_39250</name>
</gene>
<comment type="function">
    <text evidence="6 9">Catalyzes cyclization of the linear tetrapyrrole, hydroxymethylbilane, to the macrocyclic uroporphyrinogen III.</text>
</comment>
<evidence type="ECO:0000256" key="8">
    <source>
        <dbReference type="ARBA" id="ARBA00048617"/>
    </source>
</evidence>
<dbReference type="GO" id="GO:0008168">
    <property type="term" value="F:methyltransferase activity"/>
    <property type="evidence" value="ECO:0007669"/>
    <property type="project" value="UniProtKB-KW"/>
</dbReference>
<comment type="similarity">
    <text evidence="2 9">Belongs to the uroporphyrinogen-III synthase family.</text>
</comment>
<proteinExistence type="inferred from homology"/>
<reference evidence="12" key="1">
    <citation type="journal article" date="2019" name="Int. J. Syst. Evol. Microbiol.">
        <title>The Global Catalogue of Microorganisms (GCM) 10K type strain sequencing project: providing services to taxonomists for standard genome sequencing and annotation.</title>
        <authorList>
            <consortium name="The Broad Institute Genomics Platform"/>
            <consortium name="The Broad Institute Genome Sequencing Center for Infectious Disease"/>
            <person name="Wu L."/>
            <person name="Ma J."/>
        </authorList>
    </citation>
    <scope>NUCLEOTIDE SEQUENCE [LARGE SCALE GENOMIC DNA]</scope>
    <source>
        <strain evidence="12">NBRC 101365</strain>
    </source>
</reference>
<dbReference type="Proteomes" id="UP001156882">
    <property type="component" value="Unassembled WGS sequence"/>
</dbReference>
<evidence type="ECO:0000313" key="12">
    <source>
        <dbReference type="Proteomes" id="UP001156882"/>
    </source>
</evidence>
<dbReference type="EMBL" id="BSPC01000036">
    <property type="protein sequence ID" value="GLS20908.1"/>
    <property type="molecule type" value="Genomic_DNA"/>
</dbReference>
<evidence type="ECO:0000256" key="7">
    <source>
        <dbReference type="ARBA" id="ARBA00040167"/>
    </source>
</evidence>
<evidence type="ECO:0000259" key="10">
    <source>
        <dbReference type="Pfam" id="PF02602"/>
    </source>
</evidence>
<dbReference type="PANTHER" id="PTHR38042:SF1">
    <property type="entry name" value="UROPORPHYRINOGEN-III SYNTHASE, CHLOROPLASTIC"/>
    <property type="match status" value="1"/>
</dbReference>
<evidence type="ECO:0000256" key="5">
    <source>
        <dbReference type="ARBA" id="ARBA00023244"/>
    </source>
</evidence>
<dbReference type="SUPFAM" id="SSF69618">
    <property type="entry name" value="HemD-like"/>
    <property type="match status" value="1"/>
</dbReference>
<keyword evidence="11" id="KW-0489">Methyltransferase</keyword>
<evidence type="ECO:0000313" key="11">
    <source>
        <dbReference type="EMBL" id="GLS20908.1"/>
    </source>
</evidence>
<keyword evidence="11" id="KW-0808">Transferase</keyword>
<dbReference type="GO" id="GO:0032259">
    <property type="term" value="P:methylation"/>
    <property type="evidence" value="ECO:0007669"/>
    <property type="project" value="UniProtKB-KW"/>
</dbReference>
<evidence type="ECO:0000256" key="9">
    <source>
        <dbReference type="RuleBase" id="RU366031"/>
    </source>
</evidence>
<dbReference type="CDD" id="cd06578">
    <property type="entry name" value="HemD"/>
    <property type="match status" value="1"/>
</dbReference>
<accession>A0ABQ6CKU4</accession>
<feature type="domain" description="Tetrapyrrole biosynthesis uroporphyrinogen III synthase" evidence="10">
    <location>
        <begin position="17"/>
        <end position="230"/>
    </location>
</feature>
<dbReference type="EC" id="4.2.1.75" evidence="3 9"/>
<protein>
    <recommendedName>
        <fullName evidence="7 9">Uroporphyrinogen-III synthase</fullName>
        <ecNumber evidence="3 9">4.2.1.75</ecNumber>
    </recommendedName>
</protein>
<evidence type="ECO:0000256" key="3">
    <source>
        <dbReference type="ARBA" id="ARBA00013109"/>
    </source>
</evidence>
<keyword evidence="12" id="KW-1185">Reference proteome</keyword>
<organism evidence="11 12">
    <name type="scientific">Labrys miyagiensis</name>
    <dbReference type="NCBI Taxonomy" id="346912"/>
    <lineage>
        <taxon>Bacteria</taxon>
        <taxon>Pseudomonadati</taxon>
        <taxon>Pseudomonadota</taxon>
        <taxon>Alphaproteobacteria</taxon>
        <taxon>Hyphomicrobiales</taxon>
        <taxon>Xanthobacteraceae</taxon>
        <taxon>Labrys</taxon>
    </lineage>
</organism>
<name>A0ABQ6CKU4_9HYPH</name>
<keyword evidence="5 9" id="KW-0627">Porphyrin biosynthesis</keyword>
<comment type="catalytic activity">
    <reaction evidence="8 9">
        <text>hydroxymethylbilane = uroporphyrinogen III + H2O</text>
        <dbReference type="Rhea" id="RHEA:18965"/>
        <dbReference type="ChEBI" id="CHEBI:15377"/>
        <dbReference type="ChEBI" id="CHEBI:57308"/>
        <dbReference type="ChEBI" id="CHEBI:57845"/>
        <dbReference type="EC" id="4.2.1.75"/>
    </reaction>
</comment>
<evidence type="ECO:0000256" key="4">
    <source>
        <dbReference type="ARBA" id="ARBA00023239"/>
    </source>
</evidence>
<sequence>MARVLVTRPIEEARQTVLALEQRGHRALIDPMLEIVFRADPLPAGPFDVLIVTSGNALAALRQRREFEALAATPLVAVGRRTGAAARAMGFAEVETLGRDVTSLVAHVRERWREPRRALYLAGADRSGDLATDLAAFDHDVTLSVVYEAHQAVQFRPETASAFAAGAVDAVLHYSARTADAFIACAGGEAGMARLDVRHLCLSRKVAEVLRRAGAARVAFAARPEEDALLALI</sequence>
<dbReference type="PANTHER" id="PTHR38042">
    <property type="entry name" value="UROPORPHYRINOGEN-III SYNTHASE, CHLOROPLASTIC"/>
    <property type="match status" value="1"/>
</dbReference>
<evidence type="ECO:0000256" key="2">
    <source>
        <dbReference type="ARBA" id="ARBA00008133"/>
    </source>
</evidence>
<dbReference type="InterPro" id="IPR039793">
    <property type="entry name" value="UROS/Hem4"/>
</dbReference>
<comment type="pathway">
    <text evidence="1 9">Porphyrin-containing compound metabolism; protoporphyrin-IX biosynthesis; coproporphyrinogen-III from 5-aminolevulinate: step 3/4.</text>
</comment>
<dbReference type="Pfam" id="PF02602">
    <property type="entry name" value="HEM4"/>
    <property type="match status" value="1"/>
</dbReference>
<dbReference type="RefSeq" id="WP_284313983.1">
    <property type="nucleotide sequence ID" value="NZ_BSPC01000036.1"/>
</dbReference>
<keyword evidence="4 9" id="KW-0456">Lyase</keyword>
<evidence type="ECO:0000256" key="1">
    <source>
        <dbReference type="ARBA" id="ARBA00004772"/>
    </source>
</evidence>
<dbReference type="InterPro" id="IPR003754">
    <property type="entry name" value="4pyrrol_synth_uPrphyn_synth"/>
</dbReference>
<dbReference type="InterPro" id="IPR036108">
    <property type="entry name" value="4pyrrol_syn_uPrphyn_synt_sf"/>
</dbReference>
<dbReference type="Gene3D" id="3.40.50.10090">
    <property type="match status" value="2"/>
</dbReference>